<organism evidence="2 3">
    <name type="scientific">Shigella dysenteriae</name>
    <dbReference type="NCBI Taxonomy" id="622"/>
    <lineage>
        <taxon>Bacteria</taxon>
        <taxon>Pseudomonadati</taxon>
        <taxon>Pseudomonadota</taxon>
        <taxon>Gammaproteobacteria</taxon>
        <taxon>Enterobacterales</taxon>
        <taxon>Enterobacteriaceae</taxon>
        <taxon>Shigella</taxon>
    </lineage>
</organism>
<feature type="domain" description="TonB C-terminal" evidence="1">
    <location>
        <begin position="1"/>
        <end position="30"/>
    </location>
</feature>
<dbReference type="AlphaFoldDB" id="A0A2X2IAV0"/>
<reference evidence="2 3" key="1">
    <citation type="submission" date="2018-06" db="EMBL/GenBank/DDBJ databases">
        <authorList>
            <consortium name="Pathogen Informatics"/>
            <person name="Doyle S."/>
        </authorList>
    </citation>
    <scope>NUCLEOTIDE SEQUENCE [LARGE SCALE GENOMIC DNA]</scope>
    <source>
        <strain evidence="2 3">NCTC4837</strain>
    </source>
</reference>
<evidence type="ECO:0000313" key="2">
    <source>
        <dbReference type="EMBL" id="SPZ78534.1"/>
    </source>
</evidence>
<sequence>MRRWRYEPGKSGSGIVVNILFKITAPPKFSKHKVKSLRPEAFDYYSTGKARGFLQDQPRHT</sequence>
<name>A0A2X2IAV0_SHIDY</name>
<proteinExistence type="predicted"/>
<evidence type="ECO:0000259" key="1">
    <source>
        <dbReference type="PROSITE" id="PS52015"/>
    </source>
</evidence>
<accession>A0A2X2IAV0</accession>
<dbReference type="PROSITE" id="PS52015">
    <property type="entry name" value="TONB_CTD"/>
    <property type="match status" value="1"/>
</dbReference>
<gene>
    <name evidence="2" type="primary">tonB_1</name>
    <name evidence="2" type="ORF">NCTC4837_03244</name>
</gene>
<dbReference type="GO" id="GO:0055085">
    <property type="term" value="P:transmembrane transport"/>
    <property type="evidence" value="ECO:0007669"/>
    <property type="project" value="InterPro"/>
</dbReference>
<dbReference type="Proteomes" id="UP000251082">
    <property type="component" value="Unassembled WGS sequence"/>
</dbReference>
<protein>
    <submittedName>
        <fullName evidence="2">Transport protein TonB</fullName>
    </submittedName>
</protein>
<dbReference type="InterPro" id="IPR037682">
    <property type="entry name" value="TonB_C"/>
</dbReference>
<evidence type="ECO:0000313" key="3">
    <source>
        <dbReference type="Proteomes" id="UP000251082"/>
    </source>
</evidence>
<dbReference type="EMBL" id="UAUQ01000010">
    <property type="protein sequence ID" value="SPZ78534.1"/>
    <property type="molecule type" value="Genomic_DNA"/>
</dbReference>